<organism evidence="1 2">
    <name type="scientific">Amanita muscaria (strain Koide BX008)</name>
    <dbReference type="NCBI Taxonomy" id="946122"/>
    <lineage>
        <taxon>Eukaryota</taxon>
        <taxon>Fungi</taxon>
        <taxon>Dikarya</taxon>
        <taxon>Basidiomycota</taxon>
        <taxon>Agaricomycotina</taxon>
        <taxon>Agaricomycetes</taxon>
        <taxon>Agaricomycetidae</taxon>
        <taxon>Agaricales</taxon>
        <taxon>Pluteineae</taxon>
        <taxon>Amanitaceae</taxon>
        <taxon>Amanita</taxon>
    </lineage>
</organism>
<feature type="non-terminal residue" evidence="1">
    <location>
        <position position="181"/>
    </location>
</feature>
<keyword evidence="2" id="KW-1185">Reference proteome</keyword>
<evidence type="ECO:0000313" key="1">
    <source>
        <dbReference type="EMBL" id="KIL70538.1"/>
    </source>
</evidence>
<accession>A0A0C2XN37</accession>
<dbReference type="HOGENOM" id="CLU_018544_2_0_1"/>
<evidence type="ECO:0000313" key="2">
    <source>
        <dbReference type="Proteomes" id="UP000054549"/>
    </source>
</evidence>
<reference evidence="1 2" key="1">
    <citation type="submission" date="2014-04" db="EMBL/GenBank/DDBJ databases">
        <title>Evolutionary Origins and Diversification of the Mycorrhizal Mutualists.</title>
        <authorList>
            <consortium name="DOE Joint Genome Institute"/>
            <consortium name="Mycorrhizal Genomics Consortium"/>
            <person name="Kohler A."/>
            <person name="Kuo A."/>
            <person name="Nagy L.G."/>
            <person name="Floudas D."/>
            <person name="Copeland A."/>
            <person name="Barry K.W."/>
            <person name="Cichocki N."/>
            <person name="Veneault-Fourrey C."/>
            <person name="LaButti K."/>
            <person name="Lindquist E.A."/>
            <person name="Lipzen A."/>
            <person name="Lundell T."/>
            <person name="Morin E."/>
            <person name="Murat C."/>
            <person name="Riley R."/>
            <person name="Ohm R."/>
            <person name="Sun H."/>
            <person name="Tunlid A."/>
            <person name="Henrissat B."/>
            <person name="Grigoriev I.V."/>
            <person name="Hibbett D.S."/>
            <person name="Martin F."/>
        </authorList>
    </citation>
    <scope>NUCLEOTIDE SEQUENCE [LARGE SCALE GENOMIC DNA]</scope>
    <source>
        <strain evidence="1 2">Koide BX008</strain>
    </source>
</reference>
<protein>
    <submittedName>
        <fullName evidence="1">Uncharacterized protein</fullName>
    </submittedName>
</protein>
<dbReference type="InParanoid" id="A0A0C2XN37"/>
<gene>
    <name evidence="1" type="ORF">M378DRAFT_627377</name>
</gene>
<proteinExistence type="predicted"/>
<dbReference type="OrthoDB" id="3268380at2759"/>
<name>A0A0C2XN37_AMAMK</name>
<sequence>MIGSSPLFNLSEVGKTNYHHSEEETEIIRDTICCTNEALRCLEMKKSAIKLSIVHRQKALESDLKRYHIALAPIQQLPCEILYCIFELHCQQPAKLPFKSCSKPPQITISHVCLAWRRAMLDFQKLWTNIVIAPRWNVPIDKVVDAWLSRAKDLPCSVEFQFAAYSEQAWHLRVIKNFVSR</sequence>
<dbReference type="EMBL" id="KN818224">
    <property type="protein sequence ID" value="KIL70538.1"/>
    <property type="molecule type" value="Genomic_DNA"/>
</dbReference>
<dbReference type="Proteomes" id="UP000054549">
    <property type="component" value="Unassembled WGS sequence"/>
</dbReference>
<dbReference type="AlphaFoldDB" id="A0A0C2XN37"/>
<dbReference type="STRING" id="946122.A0A0C2XN37"/>